<organism evidence="1">
    <name type="scientific">Amphimedon queenslandica</name>
    <name type="common">Sponge</name>
    <dbReference type="NCBI Taxonomy" id="400682"/>
    <lineage>
        <taxon>Eukaryota</taxon>
        <taxon>Metazoa</taxon>
        <taxon>Porifera</taxon>
        <taxon>Demospongiae</taxon>
        <taxon>Heteroscleromorpha</taxon>
        <taxon>Haplosclerida</taxon>
        <taxon>Niphatidae</taxon>
        <taxon>Amphimedon</taxon>
    </lineage>
</organism>
<dbReference type="EnsemblMetazoa" id="Aqu2.1.28315_001">
    <property type="protein sequence ID" value="Aqu2.1.28315_001"/>
    <property type="gene ID" value="Aqu2.1.28315"/>
</dbReference>
<accession>A0A1X7UK15</accession>
<dbReference type="AlphaFoldDB" id="A0A1X7UK15"/>
<dbReference type="InParanoid" id="A0A1X7UK15"/>
<name>A0A1X7UK15_AMPQE</name>
<sequence>CLYLTEGMKSLLCAPMICSSHESRRGLVDTY</sequence>
<evidence type="ECO:0000313" key="1">
    <source>
        <dbReference type="EnsemblMetazoa" id="Aqu2.1.28315_001"/>
    </source>
</evidence>
<protein>
    <submittedName>
        <fullName evidence="1">Uncharacterized protein</fullName>
    </submittedName>
</protein>
<reference evidence="1" key="1">
    <citation type="submission" date="2017-05" db="UniProtKB">
        <authorList>
            <consortium name="EnsemblMetazoa"/>
        </authorList>
    </citation>
    <scope>IDENTIFICATION</scope>
</reference>
<proteinExistence type="predicted"/>